<sequence length="264" mass="29838">MARKDSFDSDRFGKYFSFELEETVRSQGLFVLLSGLVPLIFFIISVIFSLLYDHENLEDFWSGYFIFKILIATVAFVLFFLVFPIVRYGNLTDRREGVMPVLLPASHTEKFFCSVLVSVIIAPVVFLTLYLGSDAVLSALFPLSGKSLAGYFLEYKLVSYNEEFGFSLAGTYAFFLPPMVSFAGLAGGALFKKNKITKTFFSCAVALILFLMIVISIVDSLYMSAEQTAEMVVSNCTWFWYTVQAVTAAGFGLYYWERTRKIEL</sequence>
<dbReference type="Proteomes" id="UP000725002">
    <property type="component" value="Unassembled WGS sequence"/>
</dbReference>
<gene>
    <name evidence="2" type="ORF">IAB75_11100</name>
</gene>
<evidence type="ECO:0008006" key="4">
    <source>
        <dbReference type="Google" id="ProtNLM"/>
    </source>
</evidence>
<proteinExistence type="predicted"/>
<protein>
    <recommendedName>
        <fullName evidence="4">ABC transporter permease</fullName>
    </recommendedName>
</protein>
<dbReference type="AlphaFoldDB" id="A0A940DTY5"/>
<keyword evidence="1" id="KW-0472">Membrane</keyword>
<dbReference type="EMBL" id="JADILV010000080">
    <property type="protein sequence ID" value="MBO8484637.1"/>
    <property type="molecule type" value="Genomic_DNA"/>
</dbReference>
<feature type="transmembrane region" description="Helical" evidence="1">
    <location>
        <begin position="64"/>
        <end position="90"/>
    </location>
</feature>
<feature type="transmembrane region" description="Helical" evidence="1">
    <location>
        <begin position="111"/>
        <end position="132"/>
    </location>
</feature>
<comment type="caution">
    <text evidence="2">The sequence shown here is derived from an EMBL/GenBank/DDBJ whole genome shotgun (WGS) entry which is preliminary data.</text>
</comment>
<evidence type="ECO:0000313" key="3">
    <source>
        <dbReference type="Proteomes" id="UP000725002"/>
    </source>
</evidence>
<evidence type="ECO:0000313" key="2">
    <source>
        <dbReference type="EMBL" id="MBO8484637.1"/>
    </source>
</evidence>
<name>A0A940DTY5_9BACT</name>
<feature type="transmembrane region" description="Helical" evidence="1">
    <location>
        <begin position="238"/>
        <end position="256"/>
    </location>
</feature>
<feature type="transmembrane region" description="Helical" evidence="1">
    <location>
        <begin position="199"/>
        <end position="218"/>
    </location>
</feature>
<feature type="transmembrane region" description="Helical" evidence="1">
    <location>
        <begin position="29"/>
        <end position="52"/>
    </location>
</feature>
<feature type="transmembrane region" description="Helical" evidence="1">
    <location>
        <begin position="164"/>
        <end position="187"/>
    </location>
</feature>
<evidence type="ECO:0000256" key="1">
    <source>
        <dbReference type="SAM" id="Phobius"/>
    </source>
</evidence>
<reference evidence="2" key="1">
    <citation type="submission" date="2020-10" db="EMBL/GenBank/DDBJ databases">
        <authorList>
            <person name="Gilroy R."/>
        </authorList>
    </citation>
    <scope>NUCLEOTIDE SEQUENCE</scope>
    <source>
        <strain evidence="2">G3-8215</strain>
    </source>
</reference>
<organism evidence="2 3">
    <name type="scientific">Candidatus Cryptobacteroides avicola</name>
    <dbReference type="NCBI Taxonomy" id="2840757"/>
    <lineage>
        <taxon>Bacteria</taxon>
        <taxon>Pseudomonadati</taxon>
        <taxon>Bacteroidota</taxon>
        <taxon>Bacteroidia</taxon>
        <taxon>Bacteroidales</taxon>
        <taxon>Candidatus Cryptobacteroides</taxon>
    </lineage>
</organism>
<reference evidence="2" key="2">
    <citation type="journal article" date="2021" name="PeerJ">
        <title>Extensive microbial diversity within the chicken gut microbiome revealed by metagenomics and culture.</title>
        <authorList>
            <person name="Gilroy R."/>
            <person name="Ravi A."/>
            <person name="Getino M."/>
            <person name="Pursley I."/>
            <person name="Horton D.L."/>
            <person name="Alikhan N.F."/>
            <person name="Baker D."/>
            <person name="Gharbi K."/>
            <person name="Hall N."/>
            <person name="Watson M."/>
            <person name="Adriaenssens E.M."/>
            <person name="Foster-Nyarko E."/>
            <person name="Jarju S."/>
            <person name="Secka A."/>
            <person name="Antonio M."/>
            <person name="Oren A."/>
            <person name="Chaudhuri R.R."/>
            <person name="La Ragione R."/>
            <person name="Hildebrand F."/>
            <person name="Pallen M.J."/>
        </authorList>
    </citation>
    <scope>NUCLEOTIDE SEQUENCE</scope>
    <source>
        <strain evidence="2">G3-8215</strain>
    </source>
</reference>
<keyword evidence="1" id="KW-1133">Transmembrane helix</keyword>
<keyword evidence="1" id="KW-0812">Transmembrane</keyword>
<accession>A0A940DTY5</accession>